<dbReference type="Gene3D" id="3.40.50.1820">
    <property type="entry name" value="alpha/beta hydrolase"/>
    <property type="match status" value="1"/>
</dbReference>
<evidence type="ECO:0000313" key="2">
    <source>
        <dbReference type="EMBL" id="GAA4892887.1"/>
    </source>
</evidence>
<evidence type="ECO:0000313" key="3">
    <source>
        <dbReference type="Proteomes" id="UP001500433"/>
    </source>
</evidence>
<proteinExistence type="predicted"/>
<dbReference type="PANTHER" id="PTHR12277">
    <property type="entry name" value="ALPHA/BETA HYDROLASE DOMAIN-CONTAINING PROTEIN"/>
    <property type="match status" value="1"/>
</dbReference>
<dbReference type="GO" id="GO:0016787">
    <property type="term" value="F:hydrolase activity"/>
    <property type="evidence" value="ECO:0007669"/>
    <property type="project" value="UniProtKB-KW"/>
</dbReference>
<reference evidence="3" key="1">
    <citation type="journal article" date="2019" name="Int. J. Syst. Evol. Microbiol.">
        <title>The Global Catalogue of Microorganisms (GCM) 10K type strain sequencing project: providing services to taxonomists for standard genome sequencing and annotation.</title>
        <authorList>
            <consortium name="The Broad Institute Genomics Platform"/>
            <consortium name="The Broad Institute Genome Sequencing Center for Infectious Disease"/>
            <person name="Wu L."/>
            <person name="Ma J."/>
        </authorList>
    </citation>
    <scope>NUCLEOTIDE SEQUENCE [LARGE SCALE GENOMIC DNA]</scope>
    <source>
        <strain evidence="3">JCM 18274</strain>
    </source>
</reference>
<gene>
    <name evidence="2" type="ORF">GCM10023311_16640</name>
</gene>
<dbReference type="Pfam" id="PF12146">
    <property type="entry name" value="Hydrolase_4"/>
    <property type="match status" value="1"/>
</dbReference>
<dbReference type="EMBL" id="BAABJH010000002">
    <property type="protein sequence ID" value="GAA4892887.1"/>
    <property type="molecule type" value="Genomic_DNA"/>
</dbReference>
<comment type="caution">
    <text evidence="2">The sequence shown here is derived from an EMBL/GenBank/DDBJ whole genome shotgun (WGS) entry which is preliminary data.</text>
</comment>
<dbReference type="InterPro" id="IPR022742">
    <property type="entry name" value="Hydrolase_4"/>
</dbReference>
<name>A0ABP9F3E7_9FLAO</name>
<dbReference type="PANTHER" id="PTHR12277:SF81">
    <property type="entry name" value="PROTEIN ABHD13"/>
    <property type="match status" value="1"/>
</dbReference>
<accession>A0ABP9F3E7</accession>
<sequence length="274" mass="31671">MLNTPRNQIKQKLKKIVIVLISLYLMVGTLLCFFQEKLMFLPTVLAQDYKFQFSYPFEELFFNTEDDTVINAIHFKVEKPKGVILYFHGNAGDLSRWGIIAEYFVEKQYDVLVMDYRTYGKSIGKLSEQALYNDAQYCYDYLKDGYVESDITIYGRSLGTGIACYVSSKNKPKQLILETPYHSVLDVAQSRFPMFPVNRLLKYKLPSYQYLKQVNCPILIFHGTEDAVVPFASAEKLYDVSIKEQTTFISIENGNHGDLINFDLYHSTIKVILP</sequence>
<dbReference type="Proteomes" id="UP001500433">
    <property type="component" value="Unassembled WGS sequence"/>
</dbReference>
<keyword evidence="2" id="KW-0378">Hydrolase</keyword>
<dbReference type="SUPFAM" id="SSF53474">
    <property type="entry name" value="alpha/beta-Hydrolases"/>
    <property type="match status" value="1"/>
</dbReference>
<feature type="domain" description="Serine aminopeptidase S33" evidence="1">
    <location>
        <begin position="79"/>
        <end position="185"/>
    </location>
</feature>
<dbReference type="InterPro" id="IPR029058">
    <property type="entry name" value="AB_hydrolase_fold"/>
</dbReference>
<organism evidence="2 3">
    <name type="scientific">Flaviramulus aquimarinus</name>
    <dbReference type="NCBI Taxonomy" id="1170456"/>
    <lineage>
        <taxon>Bacteria</taxon>
        <taxon>Pseudomonadati</taxon>
        <taxon>Bacteroidota</taxon>
        <taxon>Flavobacteriia</taxon>
        <taxon>Flavobacteriales</taxon>
        <taxon>Flavobacteriaceae</taxon>
        <taxon>Flaviramulus</taxon>
    </lineage>
</organism>
<keyword evidence="3" id="KW-1185">Reference proteome</keyword>
<protein>
    <submittedName>
        <fullName evidence="2">Alpha/beta fold hydrolase</fullName>
    </submittedName>
</protein>
<evidence type="ECO:0000259" key="1">
    <source>
        <dbReference type="Pfam" id="PF12146"/>
    </source>
</evidence>